<accession>A0A7J9D2H5</accession>
<dbReference type="SUPFAM" id="SSF50104">
    <property type="entry name" value="Translation proteins SH3-like domain"/>
    <property type="match status" value="1"/>
</dbReference>
<evidence type="ECO:0000313" key="5">
    <source>
        <dbReference type="EMBL" id="MBA0754754.1"/>
    </source>
</evidence>
<dbReference type="GO" id="GO:0005840">
    <property type="term" value="C:ribosome"/>
    <property type="evidence" value="ECO:0007669"/>
    <property type="project" value="UniProtKB-KW"/>
</dbReference>
<evidence type="ECO:0000256" key="1">
    <source>
        <dbReference type="ARBA" id="ARBA00005636"/>
    </source>
</evidence>
<dbReference type="EMBL" id="JABEZY010263741">
    <property type="protein sequence ID" value="MBA0754754.1"/>
    <property type="molecule type" value="Genomic_DNA"/>
</dbReference>
<proteinExistence type="inferred from homology"/>
<dbReference type="Pfam" id="PF03947">
    <property type="entry name" value="Ribosomal_L2_C"/>
    <property type="match status" value="1"/>
</dbReference>
<evidence type="ECO:0000313" key="6">
    <source>
        <dbReference type="Proteomes" id="UP000593579"/>
    </source>
</evidence>
<dbReference type="Gene3D" id="2.30.30.30">
    <property type="match status" value="1"/>
</dbReference>
<dbReference type="GO" id="GO:0003735">
    <property type="term" value="F:structural constituent of ribosome"/>
    <property type="evidence" value="ECO:0007669"/>
    <property type="project" value="InterPro"/>
</dbReference>
<evidence type="ECO:0000256" key="2">
    <source>
        <dbReference type="ARBA" id="ARBA00022980"/>
    </source>
</evidence>
<reference evidence="5 6" key="1">
    <citation type="journal article" date="2019" name="Genome Biol. Evol.">
        <title>Insights into the evolution of the New World diploid cottons (Gossypium, subgenus Houzingenia) based on genome sequencing.</title>
        <authorList>
            <person name="Grover C.E."/>
            <person name="Arick M.A. 2nd"/>
            <person name="Thrash A."/>
            <person name="Conover J.L."/>
            <person name="Sanders W.S."/>
            <person name="Peterson D.G."/>
            <person name="Frelichowski J.E."/>
            <person name="Scheffler J.A."/>
            <person name="Scheffler B.E."/>
            <person name="Wendel J.F."/>
        </authorList>
    </citation>
    <scope>NUCLEOTIDE SEQUENCE [LARGE SCALE GENOMIC DNA]</scope>
    <source>
        <strain evidence="5">5</strain>
        <tissue evidence="5">Leaf</tissue>
    </source>
</reference>
<feature type="non-terminal residue" evidence="5">
    <location>
        <position position="1"/>
    </location>
</feature>
<dbReference type="GO" id="GO:0006412">
    <property type="term" value="P:translation"/>
    <property type="evidence" value="ECO:0007669"/>
    <property type="project" value="InterPro"/>
</dbReference>
<dbReference type="Proteomes" id="UP000593579">
    <property type="component" value="Unassembled WGS sequence"/>
</dbReference>
<dbReference type="OrthoDB" id="1848840at2759"/>
<name>A0A7J9D2H5_GOSGO</name>
<organism evidence="5 6">
    <name type="scientific">Gossypium gossypioides</name>
    <name type="common">Mexican cotton</name>
    <name type="synonym">Selera gossypioides</name>
    <dbReference type="NCBI Taxonomy" id="34282"/>
    <lineage>
        <taxon>Eukaryota</taxon>
        <taxon>Viridiplantae</taxon>
        <taxon>Streptophyta</taxon>
        <taxon>Embryophyta</taxon>
        <taxon>Tracheophyta</taxon>
        <taxon>Spermatophyta</taxon>
        <taxon>Magnoliopsida</taxon>
        <taxon>eudicotyledons</taxon>
        <taxon>Gunneridae</taxon>
        <taxon>Pentapetalae</taxon>
        <taxon>rosids</taxon>
        <taxon>malvids</taxon>
        <taxon>Malvales</taxon>
        <taxon>Malvaceae</taxon>
        <taxon>Malvoideae</taxon>
        <taxon>Gossypium</taxon>
    </lineage>
</organism>
<keyword evidence="3" id="KW-0687">Ribonucleoprotein</keyword>
<dbReference type="GO" id="GO:1990904">
    <property type="term" value="C:ribonucleoprotein complex"/>
    <property type="evidence" value="ECO:0007669"/>
    <property type="project" value="UniProtKB-KW"/>
</dbReference>
<feature type="domain" description="Large ribosomal subunit protein uL2 C-terminal" evidence="4">
    <location>
        <begin position="1"/>
        <end position="44"/>
    </location>
</feature>
<dbReference type="AlphaFoldDB" id="A0A7J9D2H5"/>
<comment type="caution">
    <text evidence="5">The sequence shown here is derived from an EMBL/GenBank/DDBJ whole genome shotgun (WGS) entry which is preliminary data.</text>
</comment>
<dbReference type="InterPro" id="IPR022669">
    <property type="entry name" value="Ribosomal_uL2_C"/>
</dbReference>
<dbReference type="InterPro" id="IPR014722">
    <property type="entry name" value="Rib_uL2_dom2"/>
</dbReference>
<gene>
    <name evidence="5" type="ORF">Gogos_020221</name>
</gene>
<dbReference type="InterPro" id="IPR008991">
    <property type="entry name" value="Translation_prot_SH3-like_sf"/>
</dbReference>
<keyword evidence="6" id="KW-1185">Reference proteome</keyword>
<keyword evidence="2" id="KW-0689">Ribosomal protein</keyword>
<sequence length="46" mass="4735">RAAGAVAKLIANEGKSTTLKLYSREVHLISKNCSATVGHVGNVGVN</sequence>
<evidence type="ECO:0000259" key="4">
    <source>
        <dbReference type="Pfam" id="PF03947"/>
    </source>
</evidence>
<evidence type="ECO:0000256" key="3">
    <source>
        <dbReference type="ARBA" id="ARBA00023274"/>
    </source>
</evidence>
<comment type="similarity">
    <text evidence="1">Belongs to the universal ribosomal protein uL2 family.</text>
</comment>
<protein>
    <recommendedName>
        <fullName evidence="4">Large ribosomal subunit protein uL2 C-terminal domain-containing protein</fullName>
    </recommendedName>
</protein>